<keyword evidence="7" id="KW-0067">ATP-binding</keyword>
<comment type="caution">
    <text evidence="12">The sequence shown here is derived from an EMBL/GenBank/DDBJ whole genome shotgun (WGS) entry which is preliminary data.</text>
</comment>
<dbReference type="Gene3D" id="1.10.510.10">
    <property type="entry name" value="Transferase(Phosphotransferase) domain 1"/>
    <property type="match status" value="1"/>
</dbReference>
<evidence type="ECO:0000256" key="6">
    <source>
        <dbReference type="ARBA" id="ARBA00022777"/>
    </source>
</evidence>
<evidence type="ECO:0000256" key="8">
    <source>
        <dbReference type="ARBA" id="ARBA00047899"/>
    </source>
</evidence>
<dbReference type="InterPro" id="IPR011009">
    <property type="entry name" value="Kinase-like_dom_sf"/>
</dbReference>
<dbReference type="PANTHER" id="PTHR24356">
    <property type="entry name" value="SERINE/THREONINE-PROTEIN KINASE"/>
    <property type="match status" value="1"/>
</dbReference>
<dbReference type="Proteomes" id="UP001177023">
    <property type="component" value="Unassembled WGS sequence"/>
</dbReference>
<evidence type="ECO:0000256" key="5">
    <source>
        <dbReference type="ARBA" id="ARBA00022741"/>
    </source>
</evidence>
<keyword evidence="5" id="KW-0547">Nucleotide-binding</keyword>
<keyword evidence="6" id="KW-0418">Kinase</keyword>
<reference evidence="12" key="1">
    <citation type="submission" date="2023-06" db="EMBL/GenBank/DDBJ databases">
        <authorList>
            <person name="Delattre M."/>
        </authorList>
    </citation>
    <scope>NUCLEOTIDE SEQUENCE</scope>
    <source>
        <strain evidence="12">AF72</strain>
    </source>
</reference>
<name>A0AA36CJG6_9BILA</name>
<evidence type="ECO:0000256" key="7">
    <source>
        <dbReference type="ARBA" id="ARBA00022840"/>
    </source>
</evidence>
<evidence type="ECO:0000256" key="10">
    <source>
        <dbReference type="SAM" id="MobiDB-lite"/>
    </source>
</evidence>
<protein>
    <recommendedName>
        <fullName evidence="1">non-specific serine/threonine protein kinase</fullName>
        <ecNumber evidence="1">2.7.11.1</ecNumber>
    </recommendedName>
</protein>
<dbReference type="GO" id="GO:0005524">
    <property type="term" value="F:ATP binding"/>
    <property type="evidence" value="ECO:0007669"/>
    <property type="project" value="UniProtKB-KW"/>
</dbReference>
<accession>A0AA36CJG6</accession>
<dbReference type="FunFam" id="1.10.510.10:FF:000024">
    <property type="entry name" value="Probable serine/threonine-protein kinase cot-1"/>
    <property type="match status" value="1"/>
</dbReference>
<gene>
    <name evidence="12" type="ORF">MSPICULIGERA_LOCUS8601</name>
</gene>
<dbReference type="GO" id="GO:0004674">
    <property type="term" value="F:protein serine/threonine kinase activity"/>
    <property type="evidence" value="ECO:0007669"/>
    <property type="project" value="UniProtKB-KW"/>
</dbReference>
<evidence type="ECO:0000256" key="1">
    <source>
        <dbReference type="ARBA" id="ARBA00012513"/>
    </source>
</evidence>
<dbReference type="InterPro" id="IPR000719">
    <property type="entry name" value="Prot_kinase_dom"/>
</dbReference>
<dbReference type="PROSITE" id="PS00108">
    <property type="entry name" value="PROTEIN_KINASE_ST"/>
    <property type="match status" value="1"/>
</dbReference>
<evidence type="ECO:0000256" key="2">
    <source>
        <dbReference type="ARBA" id="ARBA00022527"/>
    </source>
</evidence>
<keyword evidence="3" id="KW-0597">Phosphoprotein</keyword>
<dbReference type="GO" id="GO:0035556">
    <property type="term" value="P:intracellular signal transduction"/>
    <property type="evidence" value="ECO:0007669"/>
    <property type="project" value="TreeGrafter"/>
</dbReference>
<evidence type="ECO:0000256" key="4">
    <source>
        <dbReference type="ARBA" id="ARBA00022679"/>
    </source>
</evidence>
<dbReference type="GO" id="GO:0007010">
    <property type="term" value="P:cytoskeleton organization"/>
    <property type="evidence" value="ECO:0007669"/>
    <property type="project" value="UniProtKB-ARBA"/>
</dbReference>
<dbReference type="InterPro" id="IPR008271">
    <property type="entry name" value="Ser/Thr_kinase_AS"/>
</dbReference>
<sequence>MDEDAELIPENLRRPPDEPASTSKKTPTSIKDYNVIKEIGEGSISTVYYAKEMFGDRREVAVKSCQKRRILRDKLVDAVMREKNILARLSTAENMHPFVVGLYCTLQDAETLFFVVSYAQKGDLATIIQKLPEKRMTLEQSRFYSAELLAALGHIHSLEVIHRDVKPDNILVKADGHILLSDFGSAKDRTLPEKEPQPDPRNPDGPRKRRASFVGTAQYVTPEMLQGKEADETCDFWALGVTVFQFLTGKHCFHDESEYLIFRRVQELLYTFPDDFPAPAKSLVEALLVVEPSERLGSASLGGISSLKQHDFFDGVQWDSLENTKPPFLI</sequence>
<dbReference type="Gene3D" id="3.30.200.20">
    <property type="entry name" value="Phosphorylase Kinase, domain 1"/>
    <property type="match status" value="1"/>
</dbReference>
<proteinExistence type="predicted"/>
<dbReference type="EC" id="2.7.11.1" evidence="1"/>
<dbReference type="AlphaFoldDB" id="A0AA36CJG6"/>
<keyword evidence="2" id="KW-0723">Serine/threonine-protein kinase</keyword>
<evidence type="ECO:0000313" key="13">
    <source>
        <dbReference type="Proteomes" id="UP001177023"/>
    </source>
</evidence>
<feature type="non-terminal residue" evidence="12">
    <location>
        <position position="330"/>
    </location>
</feature>
<dbReference type="SMART" id="SM00220">
    <property type="entry name" value="S_TKc"/>
    <property type="match status" value="1"/>
</dbReference>
<evidence type="ECO:0000256" key="3">
    <source>
        <dbReference type="ARBA" id="ARBA00022553"/>
    </source>
</evidence>
<evidence type="ECO:0000259" key="11">
    <source>
        <dbReference type="PROSITE" id="PS50011"/>
    </source>
</evidence>
<dbReference type="PROSITE" id="PS50011">
    <property type="entry name" value="PROTEIN_KINASE_DOM"/>
    <property type="match status" value="1"/>
</dbReference>
<feature type="region of interest" description="Disordered" evidence="10">
    <location>
        <begin position="1"/>
        <end position="27"/>
    </location>
</feature>
<dbReference type="PANTHER" id="PTHR24356:SF163">
    <property type="entry name" value="3-PHOSPHOINOSITIDE-DEPENDENT PROTEIN KINASE 1-RELATED"/>
    <property type="match status" value="1"/>
</dbReference>
<comment type="catalytic activity">
    <reaction evidence="8">
        <text>L-threonyl-[protein] + ATP = O-phospho-L-threonyl-[protein] + ADP + H(+)</text>
        <dbReference type="Rhea" id="RHEA:46608"/>
        <dbReference type="Rhea" id="RHEA-COMP:11060"/>
        <dbReference type="Rhea" id="RHEA-COMP:11605"/>
        <dbReference type="ChEBI" id="CHEBI:15378"/>
        <dbReference type="ChEBI" id="CHEBI:30013"/>
        <dbReference type="ChEBI" id="CHEBI:30616"/>
        <dbReference type="ChEBI" id="CHEBI:61977"/>
        <dbReference type="ChEBI" id="CHEBI:456216"/>
        <dbReference type="EC" id="2.7.11.1"/>
    </reaction>
</comment>
<comment type="catalytic activity">
    <reaction evidence="9">
        <text>L-seryl-[protein] + ATP = O-phospho-L-seryl-[protein] + ADP + H(+)</text>
        <dbReference type="Rhea" id="RHEA:17989"/>
        <dbReference type="Rhea" id="RHEA-COMP:9863"/>
        <dbReference type="Rhea" id="RHEA-COMP:11604"/>
        <dbReference type="ChEBI" id="CHEBI:15378"/>
        <dbReference type="ChEBI" id="CHEBI:29999"/>
        <dbReference type="ChEBI" id="CHEBI:30616"/>
        <dbReference type="ChEBI" id="CHEBI:83421"/>
        <dbReference type="ChEBI" id="CHEBI:456216"/>
        <dbReference type="EC" id="2.7.11.1"/>
    </reaction>
</comment>
<feature type="region of interest" description="Disordered" evidence="10">
    <location>
        <begin position="188"/>
        <end position="211"/>
    </location>
</feature>
<dbReference type="SUPFAM" id="SSF56112">
    <property type="entry name" value="Protein kinase-like (PK-like)"/>
    <property type="match status" value="1"/>
</dbReference>
<keyword evidence="13" id="KW-1185">Reference proteome</keyword>
<organism evidence="12 13">
    <name type="scientific">Mesorhabditis spiculigera</name>
    <dbReference type="NCBI Taxonomy" id="96644"/>
    <lineage>
        <taxon>Eukaryota</taxon>
        <taxon>Metazoa</taxon>
        <taxon>Ecdysozoa</taxon>
        <taxon>Nematoda</taxon>
        <taxon>Chromadorea</taxon>
        <taxon>Rhabditida</taxon>
        <taxon>Rhabditina</taxon>
        <taxon>Rhabditomorpha</taxon>
        <taxon>Rhabditoidea</taxon>
        <taxon>Rhabditidae</taxon>
        <taxon>Mesorhabditinae</taxon>
        <taxon>Mesorhabditis</taxon>
    </lineage>
</organism>
<evidence type="ECO:0000256" key="9">
    <source>
        <dbReference type="ARBA" id="ARBA00048679"/>
    </source>
</evidence>
<dbReference type="EMBL" id="CATQJA010002255">
    <property type="protein sequence ID" value="CAJ0570155.1"/>
    <property type="molecule type" value="Genomic_DNA"/>
</dbReference>
<evidence type="ECO:0000313" key="12">
    <source>
        <dbReference type="EMBL" id="CAJ0570155.1"/>
    </source>
</evidence>
<feature type="domain" description="Protein kinase" evidence="11">
    <location>
        <begin position="33"/>
        <end position="313"/>
    </location>
</feature>
<dbReference type="InterPro" id="IPR050236">
    <property type="entry name" value="Ser_Thr_kinase_AGC"/>
</dbReference>
<keyword evidence="4" id="KW-0808">Transferase</keyword>
<feature type="compositionally biased region" description="Basic and acidic residues" evidence="10">
    <location>
        <begin position="188"/>
        <end position="206"/>
    </location>
</feature>
<dbReference type="Pfam" id="PF00069">
    <property type="entry name" value="Pkinase"/>
    <property type="match status" value="1"/>
</dbReference>